<accession>A0AAV1KQA3</accession>
<evidence type="ECO:0000256" key="2">
    <source>
        <dbReference type="ARBA" id="ARBA00016807"/>
    </source>
</evidence>
<dbReference type="Proteomes" id="UP001314205">
    <property type="component" value="Unassembled WGS sequence"/>
</dbReference>
<evidence type="ECO:0000256" key="5">
    <source>
        <dbReference type="ARBA" id="ARBA00025466"/>
    </source>
</evidence>
<sequence length="77" mass="9118">MANSNGNFIKRKRSANWDALEKSLLKSCMKEFVSIIENKNTDTNTNKSKTIAWQKVMKRFVKYHVYEFCFTFLVCKL</sequence>
<evidence type="ECO:0000259" key="6">
    <source>
        <dbReference type="Pfam" id="PF13873"/>
    </source>
</evidence>
<dbReference type="EMBL" id="CAVLGL010000079">
    <property type="protein sequence ID" value="CAK1585233.1"/>
    <property type="molecule type" value="Genomic_DNA"/>
</dbReference>
<comment type="caution">
    <text evidence="7">The sequence shown here is derived from an EMBL/GenBank/DDBJ whole genome shotgun (WGS) entry which is preliminary data.</text>
</comment>
<dbReference type="PANTHER" id="PTHR21411">
    <property type="entry name" value="APONTIC"/>
    <property type="match status" value="1"/>
</dbReference>
<dbReference type="AlphaFoldDB" id="A0AAV1KQA3"/>
<reference evidence="7 8" key="1">
    <citation type="submission" date="2023-11" db="EMBL/GenBank/DDBJ databases">
        <authorList>
            <person name="Hedman E."/>
            <person name="Englund M."/>
            <person name="Stromberg M."/>
            <person name="Nyberg Akerstrom W."/>
            <person name="Nylinder S."/>
            <person name="Jareborg N."/>
            <person name="Kallberg Y."/>
            <person name="Kronander E."/>
        </authorList>
    </citation>
    <scope>NUCLEOTIDE SEQUENCE [LARGE SCALE GENOMIC DNA]</scope>
</reference>
<evidence type="ECO:0000256" key="4">
    <source>
        <dbReference type="ARBA" id="ARBA00023163"/>
    </source>
</evidence>
<comment type="subunit">
    <text evidence="1">Self-associates forming complexes of several hundred monomers.</text>
</comment>
<evidence type="ECO:0000256" key="3">
    <source>
        <dbReference type="ARBA" id="ARBA00023015"/>
    </source>
</evidence>
<protein>
    <recommendedName>
        <fullName evidence="2">Regulatory protein zeste</fullName>
    </recommendedName>
</protein>
<evidence type="ECO:0000313" key="8">
    <source>
        <dbReference type="Proteomes" id="UP001314205"/>
    </source>
</evidence>
<gene>
    <name evidence="7" type="ORF">PARMNEM_LOCUS6351</name>
</gene>
<comment type="function">
    <text evidence="5">Involved in transvection phenomena (= synapsis-dependent gene expression), where the synaptic pairing of chromosomes carrying genes with which zeste interacts influences the expression of these genes. Zeste binds to DNA and stimulates transcription from a nearby promoter.</text>
</comment>
<evidence type="ECO:0000256" key="1">
    <source>
        <dbReference type="ARBA" id="ARBA00011764"/>
    </source>
</evidence>
<keyword evidence="4" id="KW-0804">Transcription</keyword>
<proteinExistence type="predicted"/>
<dbReference type="InterPro" id="IPR028002">
    <property type="entry name" value="Myb_DNA-bind_5"/>
</dbReference>
<name>A0AAV1KQA3_9NEOP</name>
<organism evidence="7 8">
    <name type="scientific">Parnassius mnemosyne</name>
    <name type="common">clouded apollo</name>
    <dbReference type="NCBI Taxonomy" id="213953"/>
    <lineage>
        <taxon>Eukaryota</taxon>
        <taxon>Metazoa</taxon>
        <taxon>Ecdysozoa</taxon>
        <taxon>Arthropoda</taxon>
        <taxon>Hexapoda</taxon>
        <taxon>Insecta</taxon>
        <taxon>Pterygota</taxon>
        <taxon>Neoptera</taxon>
        <taxon>Endopterygota</taxon>
        <taxon>Lepidoptera</taxon>
        <taxon>Glossata</taxon>
        <taxon>Ditrysia</taxon>
        <taxon>Papilionoidea</taxon>
        <taxon>Papilionidae</taxon>
        <taxon>Parnassiinae</taxon>
        <taxon>Parnassini</taxon>
        <taxon>Parnassius</taxon>
        <taxon>Driopa</taxon>
    </lineage>
</organism>
<feature type="domain" description="Myb/SANT-like DNA-binding" evidence="6">
    <location>
        <begin position="13"/>
        <end position="62"/>
    </location>
</feature>
<keyword evidence="8" id="KW-1185">Reference proteome</keyword>
<keyword evidence="3" id="KW-0805">Transcription regulation</keyword>
<evidence type="ECO:0000313" key="7">
    <source>
        <dbReference type="EMBL" id="CAK1585233.1"/>
    </source>
</evidence>
<dbReference type="PANTHER" id="PTHR21411:SF0">
    <property type="entry name" value="REGULATORY PROTEIN ZESTE"/>
    <property type="match status" value="1"/>
</dbReference>
<dbReference type="Pfam" id="PF13873">
    <property type="entry name" value="Myb_DNA-bind_5"/>
    <property type="match status" value="1"/>
</dbReference>